<dbReference type="EMBL" id="PPTP01000003">
    <property type="protein sequence ID" value="RDB56131.1"/>
    <property type="molecule type" value="Genomic_DNA"/>
</dbReference>
<feature type="transmembrane region" description="Helical" evidence="1">
    <location>
        <begin position="76"/>
        <end position="98"/>
    </location>
</feature>
<keyword evidence="1" id="KW-0472">Membrane</keyword>
<comment type="caution">
    <text evidence="2">The sequence shown here is derived from an EMBL/GenBank/DDBJ whole genome shotgun (WGS) entry which is preliminary data.</text>
</comment>
<keyword evidence="3" id="KW-1185">Reference proteome</keyword>
<evidence type="ECO:0000256" key="1">
    <source>
        <dbReference type="SAM" id="Phobius"/>
    </source>
</evidence>
<protein>
    <submittedName>
        <fullName evidence="2">Uncharacterized protein</fullName>
    </submittedName>
</protein>
<evidence type="ECO:0000313" key="3">
    <source>
        <dbReference type="Proteomes" id="UP000253792"/>
    </source>
</evidence>
<name>A0A369L8Z7_9ACTN</name>
<gene>
    <name evidence="2" type="ORF">C1880_04380</name>
</gene>
<dbReference type="Proteomes" id="UP000253792">
    <property type="component" value="Unassembled WGS sequence"/>
</dbReference>
<keyword evidence="1" id="KW-0812">Transmembrane</keyword>
<keyword evidence="1" id="KW-1133">Transmembrane helix</keyword>
<accession>A0A369L8Z7</accession>
<evidence type="ECO:0000313" key="2">
    <source>
        <dbReference type="EMBL" id="RDB56131.1"/>
    </source>
</evidence>
<reference evidence="2 3" key="1">
    <citation type="journal article" date="2018" name="Elife">
        <title>Discovery and characterization of a prevalent human gut bacterial enzyme sufficient for the inactivation of a family of plant toxins.</title>
        <authorList>
            <person name="Koppel N."/>
            <person name="Bisanz J.E."/>
            <person name="Pandelia M.E."/>
            <person name="Turnbaugh P.J."/>
            <person name="Balskus E.P."/>
        </authorList>
    </citation>
    <scope>NUCLEOTIDE SEQUENCE [LARGE SCALE GENOMIC DNA]</scope>
    <source>
        <strain evidence="3">anaerobia AP69FAA</strain>
    </source>
</reference>
<proteinExistence type="predicted"/>
<dbReference type="AlphaFoldDB" id="A0A369L8Z7"/>
<organism evidence="2 3">
    <name type="scientific">Senegalimassilia anaerobia</name>
    <dbReference type="NCBI Taxonomy" id="1473216"/>
    <lineage>
        <taxon>Bacteria</taxon>
        <taxon>Bacillati</taxon>
        <taxon>Actinomycetota</taxon>
        <taxon>Coriobacteriia</taxon>
        <taxon>Coriobacteriales</taxon>
        <taxon>Coriobacteriaceae</taxon>
        <taxon>Senegalimassilia</taxon>
    </lineage>
</organism>
<sequence length="230" mass="23971">MRVDFVGGARRNRDGFENLGPRCPPSRNLSIKEPSNRRIFAAQSPYHSITDGILPVRSNMEAAHQAERERRMVRKALGVCIGSILVVCVGIGCANALLPATSTAAPVANAASSVKTTAMNSAIDASGVKDAVSDALLAHTWDIANATGISSAQVQTCIENLDIKDWQVADLPANAVPANTVSGSAAGVPATLTTYNNPGYVTISAYGQSIDLAVPAAAQQYLPLIACANR</sequence>